<dbReference type="Proteomes" id="UP000663760">
    <property type="component" value="Chromosome 4"/>
</dbReference>
<sequence>MGGYWGSGPPSVSPGSTHGGASFGWAPAAGSRGSPRRCGGRRRRRRGGGCRGGGR</sequence>
<keyword evidence="3" id="KW-1185">Reference proteome</keyword>
<evidence type="ECO:0000313" key="3">
    <source>
        <dbReference type="Proteomes" id="UP000663760"/>
    </source>
</evidence>
<dbReference type="AlphaFoldDB" id="A0A7I8KEU4"/>
<feature type="compositionally biased region" description="Basic residues" evidence="1">
    <location>
        <begin position="34"/>
        <end position="55"/>
    </location>
</feature>
<name>A0A7I8KEU4_SPIIN</name>
<feature type="compositionally biased region" description="Low complexity" evidence="1">
    <location>
        <begin position="7"/>
        <end position="16"/>
    </location>
</feature>
<feature type="region of interest" description="Disordered" evidence="1">
    <location>
        <begin position="1"/>
        <end position="55"/>
    </location>
</feature>
<reference evidence="2" key="1">
    <citation type="submission" date="2020-02" db="EMBL/GenBank/DDBJ databases">
        <authorList>
            <person name="Scholz U."/>
            <person name="Mascher M."/>
            <person name="Fiebig A."/>
        </authorList>
    </citation>
    <scope>NUCLEOTIDE SEQUENCE</scope>
</reference>
<accession>A0A7I8KEU4</accession>
<dbReference type="EMBL" id="LR746267">
    <property type="protein sequence ID" value="CAA7395495.1"/>
    <property type="molecule type" value="Genomic_DNA"/>
</dbReference>
<proteinExistence type="predicted"/>
<organism evidence="2 3">
    <name type="scientific">Spirodela intermedia</name>
    <name type="common">Intermediate duckweed</name>
    <dbReference type="NCBI Taxonomy" id="51605"/>
    <lineage>
        <taxon>Eukaryota</taxon>
        <taxon>Viridiplantae</taxon>
        <taxon>Streptophyta</taxon>
        <taxon>Embryophyta</taxon>
        <taxon>Tracheophyta</taxon>
        <taxon>Spermatophyta</taxon>
        <taxon>Magnoliopsida</taxon>
        <taxon>Liliopsida</taxon>
        <taxon>Araceae</taxon>
        <taxon>Lemnoideae</taxon>
        <taxon>Spirodela</taxon>
    </lineage>
</organism>
<protein>
    <submittedName>
        <fullName evidence="2">Uncharacterized protein</fullName>
    </submittedName>
</protein>
<gene>
    <name evidence="2" type="ORF">SI8410_04006156</name>
</gene>
<evidence type="ECO:0000313" key="2">
    <source>
        <dbReference type="EMBL" id="CAA7395495.1"/>
    </source>
</evidence>
<evidence type="ECO:0000256" key="1">
    <source>
        <dbReference type="SAM" id="MobiDB-lite"/>
    </source>
</evidence>